<dbReference type="Gene3D" id="2.40.170.20">
    <property type="entry name" value="TonB-dependent receptor, beta-barrel domain"/>
    <property type="match status" value="1"/>
</dbReference>
<reference evidence="14" key="1">
    <citation type="journal article" date="2019" name="Int. J. Syst. Evol. Microbiol.">
        <title>The Global Catalogue of Microorganisms (GCM) 10K type strain sequencing project: providing services to taxonomists for standard genome sequencing and annotation.</title>
        <authorList>
            <consortium name="The Broad Institute Genomics Platform"/>
            <consortium name="The Broad Institute Genome Sequencing Center for Infectious Disease"/>
            <person name="Wu L."/>
            <person name="Ma J."/>
        </authorList>
    </citation>
    <scope>NUCLEOTIDE SEQUENCE [LARGE SCALE GENOMIC DNA]</scope>
    <source>
        <strain evidence="14">KCTC 42662</strain>
    </source>
</reference>
<dbReference type="InterPro" id="IPR012910">
    <property type="entry name" value="Plug_dom"/>
</dbReference>
<comment type="subcellular location">
    <subcellularLocation>
        <location evidence="1 8">Cell outer membrane</location>
        <topology evidence="1 8">Multi-pass membrane protein</topology>
    </subcellularLocation>
</comment>
<evidence type="ECO:0000256" key="3">
    <source>
        <dbReference type="ARBA" id="ARBA00022452"/>
    </source>
</evidence>
<dbReference type="PROSITE" id="PS52016">
    <property type="entry name" value="TONB_DEPENDENT_REC_3"/>
    <property type="match status" value="1"/>
</dbReference>
<dbReference type="InterPro" id="IPR000531">
    <property type="entry name" value="Beta-barrel_TonB"/>
</dbReference>
<dbReference type="EMBL" id="JBHULR010000004">
    <property type="protein sequence ID" value="MFD2547965.1"/>
    <property type="molecule type" value="Genomic_DNA"/>
</dbReference>
<evidence type="ECO:0000256" key="5">
    <source>
        <dbReference type="ARBA" id="ARBA00023077"/>
    </source>
</evidence>
<dbReference type="InterPro" id="IPR023996">
    <property type="entry name" value="TonB-dep_OMP_SusC/RagA"/>
</dbReference>
<dbReference type="InterPro" id="IPR008969">
    <property type="entry name" value="CarboxyPept-like_regulatory"/>
</dbReference>
<dbReference type="NCBIfam" id="TIGR04057">
    <property type="entry name" value="SusC_RagA_signa"/>
    <property type="match status" value="1"/>
</dbReference>
<dbReference type="SUPFAM" id="SSF56935">
    <property type="entry name" value="Porins"/>
    <property type="match status" value="1"/>
</dbReference>
<keyword evidence="7 8" id="KW-0998">Cell outer membrane</keyword>
<evidence type="ECO:0000256" key="9">
    <source>
        <dbReference type="RuleBase" id="RU003357"/>
    </source>
</evidence>
<feature type="domain" description="TonB-dependent receptor-like beta-barrel" evidence="11">
    <location>
        <begin position="439"/>
        <end position="855"/>
    </location>
</feature>
<dbReference type="SUPFAM" id="SSF49464">
    <property type="entry name" value="Carboxypeptidase regulatory domain-like"/>
    <property type="match status" value="1"/>
</dbReference>
<proteinExistence type="inferred from homology"/>
<evidence type="ECO:0000313" key="14">
    <source>
        <dbReference type="Proteomes" id="UP001597545"/>
    </source>
</evidence>
<keyword evidence="4 8" id="KW-0812">Transmembrane</keyword>
<dbReference type="Gene3D" id="2.170.130.10">
    <property type="entry name" value="TonB-dependent receptor, plug domain"/>
    <property type="match status" value="1"/>
</dbReference>
<accession>A0ABW5KI46</accession>
<protein>
    <submittedName>
        <fullName evidence="13">SusC/RagA family TonB-linked outer membrane protein</fullName>
    </submittedName>
</protein>
<sequence length="1082" mass="119807">MKLIRLFLLSFLLALSSGAAMAQAQGELLTGRVIDSRDKQPIIGATVVLKDSENRTIVGTTTDVEGNYSLRGDLKGLRLMVTSTGYKTSPAIAVGQRRTIHVQLESTSNLVEEVVVSASKPVDDGTGMGLSKVRSTAAISSINMAELEDLQSASIDQALQGRLAGVDISSISGDPGAGMQIRIRGTSSLNGATDPLIVVDDMPYEITIPDDFNFATSDDNAYGQLLNIAPSDIQEISVLKDGAATALWGARGANGVLVIKTKRGAVGPPSIGYTFKGSISKQPSPIPLLNGDQYTTLLSESFYNAGRIFSTTENAQQFQYDPNNTYIYHNYSQNSNWVDAITQLGYFQDHNMQIRGGGEKARYLASIGYFNQEGTTKGTSSDRLSARVNLDYIVSERISFQSDVSYSHVDVDNSYLRTIRDIAYRKMPNQSIWEFDEYGNPTGNLFSPISSAQGTYPGTFNPLAMATNAINKEWGDALNSRFAIDYKLIPNVLKFSSNLTLNIKNNKNKNFLPQLATGRPFTETSVNRASDSDLDDYSMNTKTSLLFTPQLGNDHLFTGNLSFLTTDGRYTIQGLSSTNTASSYLQDPSIPSRTLTGNALSTTIQSRTIGALFQGNYMFKSRYTLAGSVRMDGNSRFGPANRYGVFYSMSGAWRIGQEAFLKDIEEINDIKIRASWGQSGGAPRTEYSYINIYNTYEYAYLGENGVASSNIELANLKWETKNQLNLGLDVELFDHRLVFAGEIYKNRTNDMLMNGIQIANYNGFSALTMNVGTMDNDGWEASVNYVALRNKKWDLSFNFNIAHNRNVIREISPLYPRENARASLRNGAFFTYLQEDNPFGSFYGFRYKGVYQDQEATIAKDAQGNAIIGPDGESIRMRFNYPAVDYVFQAGDAMYEDINFDGVIDHKDIVYLGNSNPKLTGGFGINIGFMKRIKLSAFFNYRYGTDMINGTKMNTTNMLGYNNQSTAVLRRWRQEGDVTDIPRALYGSGYNSLGSSRYVEDASFLRLNALTLRYDFAKEALSRFNIKGLGGYITVQNLLTFTRYTGQDPDVQIRYRDAFSTLIDYSMTPPLKTITLGLSAQF</sequence>
<keyword evidence="6 8" id="KW-0472">Membrane</keyword>
<feature type="domain" description="TonB-dependent receptor plug" evidence="12">
    <location>
        <begin position="133"/>
        <end position="256"/>
    </location>
</feature>
<evidence type="ECO:0000256" key="2">
    <source>
        <dbReference type="ARBA" id="ARBA00022448"/>
    </source>
</evidence>
<dbReference type="InterPro" id="IPR023997">
    <property type="entry name" value="TonB-dep_OMP_SusC/RagA_CS"/>
</dbReference>
<evidence type="ECO:0000313" key="13">
    <source>
        <dbReference type="EMBL" id="MFD2547965.1"/>
    </source>
</evidence>
<dbReference type="Pfam" id="PF13715">
    <property type="entry name" value="CarbopepD_reg_2"/>
    <property type="match status" value="1"/>
</dbReference>
<evidence type="ECO:0000259" key="12">
    <source>
        <dbReference type="Pfam" id="PF07715"/>
    </source>
</evidence>
<feature type="chain" id="PRO_5046401360" evidence="10">
    <location>
        <begin position="23"/>
        <end position="1082"/>
    </location>
</feature>
<dbReference type="Pfam" id="PF07715">
    <property type="entry name" value="Plug"/>
    <property type="match status" value="1"/>
</dbReference>
<evidence type="ECO:0000259" key="11">
    <source>
        <dbReference type="Pfam" id="PF00593"/>
    </source>
</evidence>
<evidence type="ECO:0000256" key="10">
    <source>
        <dbReference type="SAM" id="SignalP"/>
    </source>
</evidence>
<dbReference type="Proteomes" id="UP001597545">
    <property type="component" value="Unassembled WGS sequence"/>
</dbReference>
<comment type="similarity">
    <text evidence="8 9">Belongs to the TonB-dependent receptor family.</text>
</comment>
<dbReference type="Gene3D" id="2.60.40.1120">
    <property type="entry name" value="Carboxypeptidase-like, regulatory domain"/>
    <property type="match status" value="1"/>
</dbReference>
<keyword evidence="14" id="KW-1185">Reference proteome</keyword>
<evidence type="ECO:0000256" key="6">
    <source>
        <dbReference type="ARBA" id="ARBA00023136"/>
    </source>
</evidence>
<evidence type="ECO:0000256" key="8">
    <source>
        <dbReference type="PROSITE-ProRule" id="PRU01360"/>
    </source>
</evidence>
<dbReference type="RefSeq" id="WP_380903266.1">
    <property type="nucleotide sequence ID" value="NZ_JBHUEG010000001.1"/>
</dbReference>
<evidence type="ECO:0000256" key="7">
    <source>
        <dbReference type="ARBA" id="ARBA00023237"/>
    </source>
</evidence>
<feature type="signal peptide" evidence="10">
    <location>
        <begin position="1"/>
        <end position="22"/>
    </location>
</feature>
<evidence type="ECO:0000256" key="1">
    <source>
        <dbReference type="ARBA" id="ARBA00004571"/>
    </source>
</evidence>
<gene>
    <name evidence="13" type="ORF">ACFSR5_09960</name>
</gene>
<name>A0ABW5KI46_9SPHI</name>
<dbReference type="InterPro" id="IPR039426">
    <property type="entry name" value="TonB-dep_rcpt-like"/>
</dbReference>
<keyword evidence="10" id="KW-0732">Signal</keyword>
<dbReference type="NCBIfam" id="TIGR04056">
    <property type="entry name" value="OMP_RagA_SusC"/>
    <property type="match status" value="1"/>
</dbReference>
<keyword evidence="3 8" id="KW-1134">Transmembrane beta strand</keyword>
<dbReference type="Pfam" id="PF00593">
    <property type="entry name" value="TonB_dep_Rec_b-barrel"/>
    <property type="match status" value="1"/>
</dbReference>
<comment type="caution">
    <text evidence="13">The sequence shown here is derived from an EMBL/GenBank/DDBJ whole genome shotgun (WGS) entry which is preliminary data.</text>
</comment>
<evidence type="ECO:0000256" key="4">
    <source>
        <dbReference type="ARBA" id="ARBA00022692"/>
    </source>
</evidence>
<dbReference type="InterPro" id="IPR036942">
    <property type="entry name" value="Beta-barrel_TonB_sf"/>
</dbReference>
<dbReference type="InterPro" id="IPR037066">
    <property type="entry name" value="Plug_dom_sf"/>
</dbReference>
<keyword evidence="2 8" id="KW-0813">Transport</keyword>
<keyword evidence="5 9" id="KW-0798">TonB box</keyword>
<organism evidence="13 14">
    <name type="scientific">Sphingobacterium suaedae</name>
    <dbReference type="NCBI Taxonomy" id="1686402"/>
    <lineage>
        <taxon>Bacteria</taxon>
        <taxon>Pseudomonadati</taxon>
        <taxon>Bacteroidota</taxon>
        <taxon>Sphingobacteriia</taxon>
        <taxon>Sphingobacteriales</taxon>
        <taxon>Sphingobacteriaceae</taxon>
        <taxon>Sphingobacterium</taxon>
    </lineage>
</organism>